<evidence type="ECO:0000256" key="1">
    <source>
        <dbReference type="SAM" id="Phobius"/>
    </source>
</evidence>
<dbReference type="GO" id="GO:0016020">
    <property type="term" value="C:membrane"/>
    <property type="evidence" value="ECO:0007669"/>
    <property type="project" value="InterPro"/>
</dbReference>
<organism evidence="2 3">
    <name type="scientific">Corynebacterium hylobatis</name>
    <dbReference type="NCBI Taxonomy" id="1859290"/>
    <lineage>
        <taxon>Bacteria</taxon>
        <taxon>Bacillati</taxon>
        <taxon>Actinomycetota</taxon>
        <taxon>Actinomycetes</taxon>
        <taxon>Mycobacteriales</taxon>
        <taxon>Corynebacteriaceae</taxon>
        <taxon>Corynebacterium</taxon>
    </lineage>
</organism>
<dbReference type="Pfam" id="PF11382">
    <property type="entry name" value="MctB"/>
    <property type="match status" value="1"/>
</dbReference>
<dbReference type="OrthoDB" id="4350157at2"/>
<dbReference type="GO" id="GO:0055070">
    <property type="term" value="P:copper ion homeostasis"/>
    <property type="evidence" value="ECO:0007669"/>
    <property type="project" value="InterPro"/>
</dbReference>
<feature type="transmembrane region" description="Helical" evidence="1">
    <location>
        <begin position="12"/>
        <end position="32"/>
    </location>
</feature>
<protein>
    <submittedName>
        <fullName evidence="2">Copper transporter</fullName>
    </submittedName>
</protein>
<name>A0A3R9ZE62_9CORY</name>
<gene>
    <name evidence="2" type="ORF">EAH68_06930</name>
</gene>
<dbReference type="InterPro" id="IPR021522">
    <property type="entry name" value="MctB"/>
</dbReference>
<sequence>MARRGQGRTGWLVGGLGFGVAAGVLLGTLVIAPNMPEGSNPGSGAAQQELAAAESRADIAEAQAASADSVVGELAGPAVAGTLADRPVLLIRTADAQEEDVAGVRLLLTEASAVSAGTITLGEQFLAAEGADQLKSIVANTLPAGAQLSEGRLDPGLHAGEALGSALLLNPETGEEQATSEERGLLLRSLREAGFLDYEDGTILPAQVIVVVTGDSAGDGEAGLAARNLADFVAALDSRGNGTVLAGRIHTAADTGAVGLLRTNPDNGVSTVDSVGRAVGRMATVLAVREQLAGETGSYGSAGSAEAASPAP</sequence>
<keyword evidence="3" id="KW-1185">Reference proteome</keyword>
<keyword evidence="1" id="KW-0472">Membrane</keyword>
<evidence type="ECO:0000313" key="2">
    <source>
        <dbReference type="EMBL" id="RSZ63403.1"/>
    </source>
</evidence>
<keyword evidence="1" id="KW-0812">Transmembrane</keyword>
<reference evidence="2 3" key="1">
    <citation type="submission" date="2018-12" db="EMBL/GenBank/DDBJ databases">
        <title>YIM 101343 draft genome.</title>
        <authorList>
            <person name="Chen X."/>
        </authorList>
    </citation>
    <scope>NUCLEOTIDE SEQUENCE [LARGE SCALE GENOMIC DNA]</scope>
    <source>
        <strain evidence="2 3">YIM 101343</strain>
    </source>
</reference>
<dbReference type="RefSeq" id="WP_126120605.1">
    <property type="nucleotide sequence ID" value="NZ_RXHJ01000007.1"/>
</dbReference>
<comment type="caution">
    <text evidence="2">The sequence shown here is derived from an EMBL/GenBank/DDBJ whole genome shotgun (WGS) entry which is preliminary data.</text>
</comment>
<accession>A0A3R9ZE62</accession>
<evidence type="ECO:0000313" key="3">
    <source>
        <dbReference type="Proteomes" id="UP000274907"/>
    </source>
</evidence>
<keyword evidence="1" id="KW-1133">Transmembrane helix</keyword>
<dbReference type="AlphaFoldDB" id="A0A3R9ZE62"/>
<dbReference type="Proteomes" id="UP000274907">
    <property type="component" value="Unassembled WGS sequence"/>
</dbReference>
<proteinExistence type="predicted"/>
<dbReference type="EMBL" id="RXHJ01000007">
    <property type="protein sequence ID" value="RSZ63403.1"/>
    <property type="molecule type" value="Genomic_DNA"/>
</dbReference>